<keyword evidence="3 4" id="KW-0067">ATP-binding</keyword>
<evidence type="ECO:0000256" key="4">
    <source>
        <dbReference type="PROSITE-ProRule" id="PRU00409"/>
    </source>
</evidence>
<dbReference type="RefSeq" id="WP_206933416.1">
    <property type="nucleotide sequence ID" value="NZ_JAEKJY010000002.1"/>
</dbReference>
<keyword evidence="7" id="KW-1185">Reference proteome</keyword>
<accession>A0ABS3DVD9</accession>
<name>A0ABS3DVD9_9BACI</name>
<protein>
    <submittedName>
        <fullName evidence="6">ATP-grasp domain-containing protein</fullName>
    </submittedName>
</protein>
<evidence type="ECO:0000259" key="5">
    <source>
        <dbReference type="PROSITE" id="PS50975"/>
    </source>
</evidence>
<dbReference type="InterPro" id="IPR052032">
    <property type="entry name" value="ATP-dep_AA_Ligase"/>
</dbReference>
<dbReference type="InterPro" id="IPR011761">
    <property type="entry name" value="ATP-grasp"/>
</dbReference>
<reference evidence="6 7" key="1">
    <citation type="submission" date="2020-12" db="EMBL/GenBank/DDBJ databases">
        <title>Oil enriched cultivation method for isolating marine PHA-producing bacteria.</title>
        <authorList>
            <person name="Zheng W."/>
            <person name="Yu S."/>
            <person name="Huang Y."/>
        </authorList>
    </citation>
    <scope>NUCLEOTIDE SEQUENCE [LARGE SCALE GENOMIC DNA]</scope>
    <source>
        <strain evidence="6 7">SY-2-6</strain>
    </source>
</reference>
<evidence type="ECO:0000313" key="6">
    <source>
        <dbReference type="EMBL" id="MBN8235296.1"/>
    </source>
</evidence>
<dbReference type="EMBL" id="JAEKJY010000002">
    <property type="protein sequence ID" value="MBN8235296.1"/>
    <property type="molecule type" value="Genomic_DNA"/>
</dbReference>
<proteinExistence type="predicted"/>
<dbReference type="Gene3D" id="3.30.470.20">
    <property type="entry name" value="ATP-grasp fold, B domain"/>
    <property type="match status" value="1"/>
</dbReference>
<keyword evidence="1" id="KW-0436">Ligase</keyword>
<dbReference type="Gene3D" id="3.30.1490.20">
    <property type="entry name" value="ATP-grasp fold, A domain"/>
    <property type="match status" value="1"/>
</dbReference>
<evidence type="ECO:0000256" key="3">
    <source>
        <dbReference type="ARBA" id="ARBA00022840"/>
    </source>
</evidence>
<evidence type="ECO:0000256" key="1">
    <source>
        <dbReference type="ARBA" id="ARBA00022598"/>
    </source>
</evidence>
<gene>
    <name evidence="6" type="ORF">JF544_08530</name>
</gene>
<dbReference type="InterPro" id="IPR013815">
    <property type="entry name" value="ATP_grasp_subdomain_1"/>
</dbReference>
<dbReference type="PANTHER" id="PTHR43585">
    <property type="entry name" value="FUMIPYRROLE BIOSYNTHESIS PROTEIN C"/>
    <property type="match status" value="1"/>
</dbReference>
<comment type="caution">
    <text evidence="6">The sequence shown here is derived from an EMBL/GenBank/DDBJ whole genome shotgun (WGS) entry which is preliminary data.</text>
</comment>
<organism evidence="6 7">
    <name type="scientific">Halobacillus kuroshimensis</name>
    <dbReference type="NCBI Taxonomy" id="302481"/>
    <lineage>
        <taxon>Bacteria</taxon>
        <taxon>Bacillati</taxon>
        <taxon>Bacillota</taxon>
        <taxon>Bacilli</taxon>
        <taxon>Bacillales</taxon>
        <taxon>Bacillaceae</taxon>
        <taxon>Halobacillus</taxon>
    </lineage>
</organism>
<evidence type="ECO:0000313" key="7">
    <source>
        <dbReference type="Proteomes" id="UP000663970"/>
    </source>
</evidence>
<dbReference type="Proteomes" id="UP000663970">
    <property type="component" value="Unassembled WGS sequence"/>
</dbReference>
<dbReference type="Pfam" id="PF13535">
    <property type="entry name" value="ATP-grasp_4"/>
    <property type="match status" value="1"/>
</dbReference>
<keyword evidence="2 4" id="KW-0547">Nucleotide-binding</keyword>
<feature type="domain" description="ATP-grasp" evidence="5">
    <location>
        <begin position="73"/>
        <end position="280"/>
    </location>
</feature>
<sequence length="375" mass="43634">MLIIDEQTVSPILVQTALTHHLPIYYKDDERALDMKEHSKLLTNSESCLQMLQHHHPEHIHTKVSQMVKNKARFREMIADLDEGYYFKLVTLDELMSSNKEDIPFPVVIKPNKGYSSVGVYIVKEKEEWDQAVQGLYSDLLLSRSMYSDDVLDSEQIIIEGYIEGQEYALDCYYDEAGEPVILNILKRRFAHDQDTSDRIYFTSSRILEEVREQALDYLRLLNDRLQLRNYPFHIEMRKNEGGIVPIEMNPLRFAGAGTTDVSHYAYDINSALAYFKGVKPDWETIVKRADEAYYGFFCAEVPGHISMNLIQSIQHDELKKEFSHILEYRIIQSASDRTFAVVFFKTNQLNELNRLLTLDLEPFLTMKPAKEAVR</sequence>
<evidence type="ECO:0000256" key="2">
    <source>
        <dbReference type="ARBA" id="ARBA00022741"/>
    </source>
</evidence>
<dbReference type="SUPFAM" id="SSF56059">
    <property type="entry name" value="Glutathione synthetase ATP-binding domain-like"/>
    <property type="match status" value="1"/>
</dbReference>
<dbReference type="PANTHER" id="PTHR43585:SF2">
    <property type="entry name" value="ATP-GRASP ENZYME FSQD"/>
    <property type="match status" value="1"/>
</dbReference>
<dbReference type="PROSITE" id="PS50975">
    <property type="entry name" value="ATP_GRASP"/>
    <property type="match status" value="1"/>
</dbReference>